<proteinExistence type="inferred from homology"/>
<reference evidence="13 14" key="1">
    <citation type="journal article" date="2009" name="Genome Res.">
        <title>Whole genome sequence of Desulfovibrio magneticus strain RS-1 revealed common gene clusters in magnetotactic bacteria.</title>
        <authorList>
            <person name="Nakazawa H."/>
            <person name="Arakaki A."/>
            <person name="Narita-Yamada S."/>
            <person name="Yashiro I."/>
            <person name="Jinno K."/>
            <person name="Aoki N."/>
            <person name="Tsuruyama A."/>
            <person name="Okamura Y."/>
            <person name="Tanikawa S."/>
            <person name="Fujita N."/>
            <person name="Takeyama H."/>
            <person name="Matsunaga T."/>
        </authorList>
    </citation>
    <scope>NUCLEOTIDE SEQUENCE [LARGE SCALE GENOMIC DNA]</scope>
    <source>
        <strain evidence="14">ATCC 700980 / DSM 13731 / RS-1</strain>
    </source>
</reference>
<dbReference type="PANTHER" id="PTHR32089">
    <property type="entry name" value="METHYL-ACCEPTING CHEMOTAXIS PROTEIN MCPB"/>
    <property type="match status" value="1"/>
</dbReference>
<feature type="transmembrane region" description="Helical" evidence="10">
    <location>
        <begin position="320"/>
        <end position="343"/>
    </location>
</feature>
<dbReference type="STRING" id="573370.DMR_07730"/>
<dbReference type="GO" id="GO:0007165">
    <property type="term" value="P:signal transduction"/>
    <property type="evidence" value="ECO:0007669"/>
    <property type="project" value="UniProtKB-KW"/>
</dbReference>
<dbReference type="KEGG" id="dma:DMR_07730"/>
<keyword evidence="9" id="KW-0175">Coiled coil</keyword>
<dbReference type="Proteomes" id="UP000009071">
    <property type="component" value="Chromosome"/>
</dbReference>
<feature type="domain" description="HAMP" evidence="12">
    <location>
        <begin position="344"/>
        <end position="396"/>
    </location>
</feature>
<dbReference type="InterPro" id="IPR029151">
    <property type="entry name" value="Sensor-like_sf"/>
</dbReference>
<dbReference type="InterPro" id="IPR003660">
    <property type="entry name" value="HAMP_dom"/>
</dbReference>
<keyword evidence="3 10" id="KW-0812">Transmembrane</keyword>
<name>C4XJA0_SOLM1</name>
<dbReference type="CDD" id="cd06225">
    <property type="entry name" value="HAMP"/>
    <property type="match status" value="1"/>
</dbReference>
<protein>
    <submittedName>
        <fullName evidence="13">Methyl-accepting chemotaxis protein</fullName>
    </submittedName>
</protein>
<dbReference type="SUPFAM" id="SSF58104">
    <property type="entry name" value="Methyl-accepting chemotaxis protein (MCP) signaling domain"/>
    <property type="match status" value="1"/>
</dbReference>
<feature type="transmembrane region" description="Helical" evidence="10">
    <location>
        <begin position="50"/>
        <end position="73"/>
    </location>
</feature>
<dbReference type="SUPFAM" id="SSF103190">
    <property type="entry name" value="Sensory domain-like"/>
    <property type="match status" value="2"/>
</dbReference>
<comment type="similarity">
    <text evidence="7">Belongs to the methyl-accepting chemotaxis (MCP) protein family.</text>
</comment>
<keyword evidence="4 10" id="KW-1133">Transmembrane helix</keyword>
<evidence type="ECO:0000259" key="11">
    <source>
        <dbReference type="PROSITE" id="PS50111"/>
    </source>
</evidence>
<keyword evidence="2" id="KW-1003">Cell membrane</keyword>
<evidence type="ECO:0000256" key="4">
    <source>
        <dbReference type="ARBA" id="ARBA00022989"/>
    </source>
</evidence>
<organism evidence="13 14">
    <name type="scientific">Solidesulfovibrio magneticus (strain ATCC 700980 / DSM 13731 / RS-1)</name>
    <name type="common">Desulfovibrio magneticus</name>
    <dbReference type="NCBI Taxonomy" id="573370"/>
    <lineage>
        <taxon>Bacteria</taxon>
        <taxon>Pseudomonadati</taxon>
        <taxon>Thermodesulfobacteriota</taxon>
        <taxon>Desulfovibrionia</taxon>
        <taxon>Desulfovibrionales</taxon>
        <taxon>Desulfovibrionaceae</taxon>
        <taxon>Solidesulfovibrio</taxon>
    </lineage>
</organism>
<dbReference type="SMART" id="SM00304">
    <property type="entry name" value="HAMP"/>
    <property type="match status" value="1"/>
</dbReference>
<feature type="domain" description="Methyl-accepting transducer" evidence="11">
    <location>
        <begin position="444"/>
        <end position="680"/>
    </location>
</feature>
<evidence type="ECO:0000256" key="7">
    <source>
        <dbReference type="ARBA" id="ARBA00029447"/>
    </source>
</evidence>
<evidence type="ECO:0000256" key="5">
    <source>
        <dbReference type="ARBA" id="ARBA00023136"/>
    </source>
</evidence>
<dbReference type="SMART" id="SM00283">
    <property type="entry name" value="MA"/>
    <property type="match status" value="1"/>
</dbReference>
<evidence type="ECO:0000256" key="10">
    <source>
        <dbReference type="SAM" id="Phobius"/>
    </source>
</evidence>
<accession>C4XJA0</accession>
<gene>
    <name evidence="13" type="ordered locus">DMR_07730</name>
</gene>
<dbReference type="Pfam" id="PF17202">
    <property type="entry name" value="sCache_3_3"/>
    <property type="match status" value="1"/>
</dbReference>
<dbReference type="eggNOG" id="COG0840">
    <property type="taxonomic scope" value="Bacteria"/>
</dbReference>
<dbReference type="PROSITE" id="PS50885">
    <property type="entry name" value="HAMP"/>
    <property type="match status" value="1"/>
</dbReference>
<dbReference type="AlphaFoldDB" id="C4XJA0"/>
<comment type="subcellular location">
    <subcellularLocation>
        <location evidence="1">Cell membrane</location>
        <topology evidence="1">Multi-pass membrane protein</topology>
    </subcellularLocation>
</comment>
<dbReference type="Gene3D" id="1.10.287.950">
    <property type="entry name" value="Methyl-accepting chemotaxis protein"/>
    <property type="match status" value="1"/>
</dbReference>
<dbReference type="HOGENOM" id="CLU_000445_107_19_7"/>
<sequence length="717" mass="76316">MLSREDYFSYTKNCLFFGKCSCKISRQAFPGGDPRAAQEVRMRLTFTGKIIALLLFTVILLTLATSLTVHYYLSDGLNRMSQHEIDTKADAVNAMLKEASSEVKGVTYLLATRPDVASAIVAKDKAALVKIAKDAQRELRIEFVTIADAEGKVVARGHSDQSGDSVKNQLNVQKALAGQGSVGLEEGTAVKFSLRAGYPVYQDGKIVGSVTTGINLSSSNAFVDDIKKVLGTECTIFYGDTRVATTIERDGKRAVGTKMDNPQVLAAVLQKGGRFLNVNKILGQDYNTAYWPMHGADGKIAGMLFIGRDRASIDATERTILFSALTASTAVALIVMVVGFFTARGMTAPLRRVMDFARKVSRGDFDAVAEGRYSGETEELKNTLERMVVSLKAKIAEAEAMSREAGEEAKCAETAREEAEKARAMAEIAKREGMQEAAENLGVVIESIIAASNQLESQVEQVRTGADHQRDRLREVVEAIAQMTSTVLDVAKNASRAAQSADDTKAKASTGAEVVAESMRSIDRVNAVSADLKAAMSALGDQTQAIGRVMSVISDIADQTNLLALNAAIEAARAGEAGRGFAVVADEVRKLAEKTMTATKEVGQAVVSIQQSVTGNIHSVDKAAQAVTEATELAGKSGGVLREILALAEASAREVAGIAAAAEEQSAAAEEINRAMNEVSEVVETTSNGMHESAQAVHALADLSGDMDQIIVKLRSA</sequence>
<keyword evidence="6 8" id="KW-0807">Transducer</keyword>
<dbReference type="InterPro" id="IPR033463">
    <property type="entry name" value="sCache_3"/>
</dbReference>
<dbReference type="Gene3D" id="3.30.450.20">
    <property type="entry name" value="PAS domain"/>
    <property type="match status" value="1"/>
</dbReference>
<evidence type="ECO:0000256" key="9">
    <source>
        <dbReference type="SAM" id="Coils"/>
    </source>
</evidence>
<evidence type="ECO:0000256" key="6">
    <source>
        <dbReference type="ARBA" id="ARBA00023224"/>
    </source>
</evidence>
<evidence type="ECO:0000256" key="2">
    <source>
        <dbReference type="ARBA" id="ARBA00022475"/>
    </source>
</evidence>
<keyword evidence="5 10" id="KW-0472">Membrane</keyword>
<dbReference type="Pfam" id="PF00672">
    <property type="entry name" value="HAMP"/>
    <property type="match status" value="1"/>
</dbReference>
<evidence type="ECO:0000256" key="8">
    <source>
        <dbReference type="PROSITE-ProRule" id="PRU00284"/>
    </source>
</evidence>
<dbReference type="InterPro" id="IPR004089">
    <property type="entry name" value="MCPsignal_dom"/>
</dbReference>
<dbReference type="GO" id="GO:0005886">
    <property type="term" value="C:plasma membrane"/>
    <property type="evidence" value="ECO:0007669"/>
    <property type="project" value="UniProtKB-SubCell"/>
</dbReference>
<dbReference type="PROSITE" id="PS50111">
    <property type="entry name" value="CHEMOTAXIS_TRANSDUC_2"/>
    <property type="match status" value="1"/>
</dbReference>
<evidence type="ECO:0000256" key="1">
    <source>
        <dbReference type="ARBA" id="ARBA00004651"/>
    </source>
</evidence>
<evidence type="ECO:0000256" key="3">
    <source>
        <dbReference type="ARBA" id="ARBA00022692"/>
    </source>
</evidence>
<dbReference type="EMBL" id="AP010904">
    <property type="protein sequence ID" value="BAH74264.1"/>
    <property type="molecule type" value="Genomic_DNA"/>
</dbReference>
<dbReference type="Pfam" id="PF00015">
    <property type="entry name" value="MCPsignal"/>
    <property type="match status" value="1"/>
</dbReference>
<keyword evidence="14" id="KW-1185">Reference proteome</keyword>
<feature type="coiled-coil region" evidence="9">
    <location>
        <begin position="381"/>
        <end position="432"/>
    </location>
</feature>
<evidence type="ECO:0000259" key="12">
    <source>
        <dbReference type="PROSITE" id="PS50885"/>
    </source>
</evidence>
<dbReference type="PANTHER" id="PTHR32089:SF112">
    <property type="entry name" value="LYSOZYME-LIKE PROTEIN-RELATED"/>
    <property type="match status" value="1"/>
</dbReference>
<evidence type="ECO:0000313" key="13">
    <source>
        <dbReference type="EMBL" id="BAH74264.1"/>
    </source>
</evidence>
<dbReference type="Gene3D" id="6.10.340.10">
    <property type="match status" value="1"/>
</dbReference>
<dbReference type="CDD" id="cd11386">
    <property type="entry name" value="MCP_signal"/>
    <property type="match status" value="1"/>
</dbReference>
<evidence type="ECO:0000313" key="14">
    <source>
        <dbReference type="Proteomes" id="UP000009071"/>
    </source>
</evidence>